<accession>A0A0U5JS45</accession>
<evidence type="ECO:0000313" key="3">
    <source>
        <dbReference type="Proteomes" id="UP000235484"/>
    </source>
</evidence>
<dbReference type="EMBL" id="LN887394">
    <property type="protein sequence ID" value="CUR38958.1"/>
    <property type="molecule type" value="Genomic_DNA"/>
</dbReference>
<organism evidence="1">
    <name type="scientific">Limosilactobacillus reuteri</name>
    <name type="common">Lactobacillus reuteri</name>
    <dbReference type="NCBI Taxonomy" id="1598"/>
    <lineage>
        <taxon>Bacteria</taxon>
        <taxon>Bacillati</taxon>
        <taxon>Bacillota</taxon>
        <taxon>Bacilli</taxon>
        <taxon>Lactobacillales</taxon>
        <taxon>Lactobacillaceae</taxon>
        <taxon>Limosilactobacillus</taxon>
    </lineage>
</organism>
<dbReference type="Proteomes" id="UP000235484">
    <property type="component" value="Unassembled WGS sequence"/>
</dbReference>
<dbReference type="AlphaFoldDB" id="A0A0U5JS45"/>
<evidence type="ECO:0000313" key="2">
    <source>
        <dbReference type="EMBL" id="CUR42095.1"/>
    </source>
</evidence>
<evidence type="ECO:0000313" key="1">
    <source>
        <dbReference type="EMBL" id="CUR38958.1"/>
    </source>
</evidence>
<proteinExistence type="predicted"/>
<reference evidence="1" key="2">
    <citation type="submission" date="2015-10" db="EMBL/GenBank/DDBJ databases">
        <authorList>
            <person name="Gilbert D.G."/>
        </authorList>
    </citation>
    <scope>NUCLEOTIDE SEQUENCE</scope>
    <source>
        <strain evidence="2">20-2</strain>
        <strain evidence="1">3c6</strain>
    </source>
</reference>
<gene>
    <name evidence="2" type="ORF">LRLP16767_LR202_01888</name>
    <name evidence="1" type="ORF">LRLP16767_LR3C6_00918</name>
</gene>
<reference evidence="3" key="1">
    <citation type="submission" date="2015-10" db="EMBL/GenBank/DDBJ databases">
        <authorList>
            <person name="Crossman L.C."/>
        </authorList>
    </citation>
    <scope>NUCLEOTIDE SEQUENCE [LARGE SCALE GENOMIC DNA]</scope>
    <source>
        <strain evidence="3">20-2</strain>
    </source>
</reference>
<name>A0A0U5JS45_LIMRT</name>
<sequence>MRWTKNWGTVSSGAELHMLAHAEQTGKRLAKKKPTGQRLPAFKVHNRLNN</sequence>
<dbReference type="EMBL" id="LN887661">
    <property type="protein sequence ID" value="CUR42095.1"/>
    <property type="molecule type" value="Genomic_DNA"/>
</dbReference>
<protein>
    <submittedName>
        <fullName evidence="1">Uncharacterized protein</fullName>
    </submittedName>
</protein>
<dbReference type="RefSeq" id="WP_180977156.1">
    <property type="nucleotide sequence ID" value="NZ_LN887216.1"/>
</dbReference>